<dbReference type="InterPro" id="IPR001357">
    <property type="entry name" value="BRCT_dom"/>
</dbReference>
<dbReference type="Gene3D" id="3.40.50.10190">
    <property type="entry name" value="BRCT domain"/>
    <property type="match status" value="1"/>
</dbReference>
<evidence type="ECO:0000313" key="3">
    <source>
        <dbReference type="Proteomes" id="UP000469724"/>
    </source>
</evidence>
<keyword evidence="3" id="KW-1185">Reference proteome</keyword>
<sequence>MSSYNDAEDAHGQPVNRALNARRLKERGLDELLGICTGMIADGAVNEQEANYLLDWLNRRLDVQQEYVGYLIYSRVYEFLRDGRFDENEKRELFELLAATCGHTPQAPGVTLSACSFFDTPPPKVQIDNHSFCLTGRFAFGARSEVVEEILNLGGWVHGTLLQSTDFLVVGTLASRDWKHSSFGNKIKLAMEFRESTCHPFRSRVSIISEDWWAKHIFS</sequence>
<protein>
    <recommendedName>
        <fullName evidence="1">BRCT domain-containing protein</fullName>
    </recommendedName>
</protein>
<dbReference type="EMBL" id="JAAGRQ010000024">
    <property type="protein sequence ID" value="NDY56622.1"/>
    <property type="molecule type" value="Genomic_DNA"/>
</dbReference>
<dbReference type="AlphaFoldDB" id="A0A7K3NKB8"/>
<evidence type="ECO:0000313" key="2">
    <source>
        <dbReference type="EMBL" id="NDY56622.1"/>
    </source>
</evidence>
<reference evidence="2 3" key="1">
    <citation type="submission" date="2020-02" db="EMBL/GenBank/DDBJ databases">
        <title>Comparative genomics of sulfur disproportionating microorganisms.</title>
        <authorList>
            <person name="Ward L.M."/>
            <person name="Bertran E."/>
            <person name="Johnston D.T."/>
        </authorList>
    </citation>
    <scope>NUCLEOTIDE SEQUENCE [LARGE SCALE GENOMIC DNA]</scope>
    <source>
        <strain evidence="2 3">DSM 3696</strain>
    </source>
</reference>
<dbReference type="PROSITE" id="PS50172">
    <property type="entry name" value="BRCT"/>
    <property type="match status" value="1"/>
</dbReference>
<dbReference type="SUPFAM" id="SSF52113">
    <property type="entry name" value="BRCT domain"/>
    <property type="match status" value="1"/>
</dbReference>
<organism evidence="2 3">
    <name type="scientific">Desulfolutivibrio sulfodismutans</name>
    <dbReference type="NCBI Taxonomy" id="63561"/>
    <lineage>
        <taxon>Bacteria</taxon>
        <taxon>Pseudomonadati</taxon>
        <taxon>Thermodesulfobacteriota</taxon>
        <taxon>Desulfovibrionia</taxon>
        <taxon>Desulfovibrionales</taxon>
        <taxon>Desulfovibrionaceae</taxon>
        <taxon>Desulfolutivibrio</taxon>
    </lineage>
</organism>
<evidence type="ECO:0000259" key="1">
    <source>
        <dbReference type="PROSITE" id="PS50172"/>
    </source>
</evidence>
<feature type="domain" description="BRCT" evidence="1">
    <location>
        <begin position="122"/>
        <end position="219"/>
    </location>
</feature>
<dbReference type="Proteomes" id="UP000469724">
    <property type="component" value="Unassembled WGS sequence"/>
</dbReference>
<dbReference type="CDD" id="cd17748">
    <property type="entry name" value="BRCT_DNA_ligase_like"/>
    <property type="match status" value="1"/>
</dbReference>
<dbReference type="InterPro" id="IPR036420">
    <property type="entry name" value="BRCT_dom_sf"/>
</dbReference>
<name>A0A7K3NKB8_9BACT</name>
<proteinExistence type="predicted"/>
<gene>
    <name evidence="2" type="ORF">G3N56_07680</name>
</gene>
<comment type="caution">
    <text evidence="2">The sequence shown here is derived from an EMBL/GenBank/DDBJ whole genome shotgun (WGS) entry which is preliminary data.</text>
</comment>
<dbReference type="RefSeq" id="WP_163301676.1">
    <property type="nucleotide sequence ID" value="NZ_JAAGRQ010000024.1"/>
</dbReference>
<accession>A0A7K3NKB8</accession>